<evidence type="ECO:0000259" key="6">
    <source>
        <dbReference type="PROSITE" id="PS50109"/>
    </source>
</evidence>
<dbReference type="EMBL" id="BMZD01000003">
    <property type="protein sequence ID" value="GGZ94669.1"/>
    <property type="molecule type" value="Genomic_DNA"/>
</dbReference>
<evidence type="ECO:0000256" key="3">
    <source>
        <dbReference type="ARBA" id="ARBA00022679"/>
    </source>
</evidence>
<comment type="catalytic activity">
    <reaction evidence="1">
        <text>ATP + protein L-histidine = ADP + protein N-phospho-L-histidine.</text>
        <dbReference type="EC" id="2.7.13.3"/>
    </reaction>
</comment>
<dbReference type="InterPro" id="IPR003594">
    <property type="entry name" value="HATPase_dom"/>
</dbReference>
<dbReference type="SUPFAM" id="SSF55874">
    <property type="entry name" value="ATPase domain of HSP90 chaperone/DNA topoisomerase II/histidine kinase"/>
    <property type="match status" value="1"/>
</dbReference>
<evidence type="ECO:0000256" key="1">
    <source>
        <dbReference type="ARBA" id="ARBA00000085"/>
    </source>
</evidence>
<evidence type="ECO:0000256" key="5">
    <source>
        <dbReference type="SAM" id="Phobius"/>
    </source>
</evidence>
<proteinExistence type="predicted"/>
<keyword evidence="5" id="KW-0472">Membrane</keyword>
<accession>A0A918RFF3</accession>
<dbReference type="PANTHER" id="PTHR43047">
    <property type="entry name" value="TWO-COMPONENT HISTIDINE PROTEIN KINASE"/>
    <property type="match status" value="1"/>
</dbReference>
<organism evidence="7 8">
    <name type="scientific">Novosphingobium arvoryzae</name>
    <dbReference type="NCBI Taxonomy" id="1256514"/>
    <lineage>
        <taxon>Bacteria</taxon>
        <taxon>Pseudomonadati</taxon>
        <taxon>Pseudomonadota</taxon>
        <taxon>Alphaproteobacteria</taxon>
        <taxon>Sphingomonadales</taxon>
        <taxon>Sphingomonadaceae</taxon>
        <taxon>Novosphingobium</taxon>
    </lineage>
</organism>
<dbReference type="AlphaFoldDB" id="A0A918RFF3"/>
<dbReference type="EC" id="2.7.13.3" evidence="2"/>
<dbReference type="PANTHER" id="PTHR43047:SF72">
    <property type="entry name" value="OSMOSENSING HISTIDINE PROTEIN KINASE SLN1"/>
    <property type="match status" value="1"/>
</dbReference>
<evidence type="ECO:0000256" key="4">
    <source>
        <dbReference type="ARBA" id="ARBA00022777"/>
    </source>
</evidence>
<reference evidence="7" key="1">
    <citation type="journal article" date="2014" name="Int. J. Syst. Evol. Microbiol.">
        <title>Complete genome sequence of Corynebacterium casei LMG S-19264T (=DSM 44701T), isolated from a smear-ripened cheese.</title>
        <authorList>
            <consortium name="US DOE Joint Genome Institute (JGI-PGF)"/>
            <person name="Walter F."/>
            <person name="Albersmeier A."/>
            <person name="Kalinowski J."/>
            <person name="Ruckert C."/>
        </authorList>
    </citation>
    <scope>NUCLEOTIDE SEQUENCE</scope>
    <source>
        <strain evidence="7">KCTC 32422</strain>
    </source>
</reference>
<dbReference type="PRINTS" id="PR00344">
    <property type="entry name" value="BCTRLSENSOR"/>
</dbReference>
<dbReference type="InterPro" id="IPR014265">
    <property type="entry name" value="XrtA/PrsK"/>
</dbReference>
<feature type="transmembrane region" description="Helical" evidence="5">
    <location>
        <begin position="166"/>
        <end position="186"/>
    </location>
</feature>
<dbReference type="GO" id="GO:0005886">
    <property type="term" value="C:plasma membrane"/>
    <property type="evidence" value="ECO:0007669"/>
    <property type="project" value="TreeGrafter"/>
</dbReference>
<feature type="transmembrane region" description="Helical" evidence="5">
    <location>
        <begin position="198"/>
        <end position="219"/>
    </location>
</feature>
<feature type="transmembrane region" description="Helical" evidence="5">
    <location>
        <begin position="264"/>
        <end position="287"/>
    </location>
</feature>
<comment type="caution">
    <text evidence="7">The sequence shown here is derived from an EMBL/GenBank/DDBJ whole genome shotgun (WGS) entry which is preliminary data.</text>
</comment>
<keyword evidence="3" id="KW-0808">Transferase</keyword>
<dbReference type="InterPro" id="IPR005467">
    <property type="entry name" value="His_kinase_dom"/>
</dbReference>
<evidence type="ECO:0000313" key="8">
    <source>
        <dbReference type="Proteomes" id="UP000634139"/>
    </source>
</evidence>
<feature type="transmembrane region" description="Helical" evidence="5">
    <location>
        <begin position="6"/>
        <end position="31"/>
    </location>
</feature>
<gene>
    <name evidence="7" type="ORF">GCM10011617_13080</name>
</gene>
<dbReference type="InterPro" id="IPR036890">
    <property type="entry name" value="HATPase_C_sf"/>
</dbReference>
<dbReference type="GO" id="GO:0000155">
    <property type="term" value="F:phosphorelay sensor kinase activity"/>
    <property type="evidence" value="ECO:0007669"/>
    <property type="project" value="TreeGrafter"/>
</dbReference>
<keyword evidence="8" id="KW-1185">Reference proteome</keyword>
<keyword evidence="5" id="KW-1133">Transmembrane helix</keyword>
<feature type="transmembrane region" description="Helical" evidence="5">
    <location>
        <begin position="240"/>
        <end position="258"/>
    </location>
</feature>
<keyword evidence="5" id="KW-0812">Transmembrane</keyword>
<dbReference type="Gene3D" id="3.30.450.40">
    <property type="match status" value="1"/>
</dbReference>
<dbReference type="SUPFAM" id="SSF55781">
    <property type="entry name" value="GAF domain-like"/>
    <property type="match status" value="1"/>
</dbReference>
<dbReference type="Proteomes" id="UP000634139">
    <property type="component" value="Unassembled WGS sequence"/>
</dbReference>
<dbReference type="Pfam" id="PF02518">
    <property type="entry name" value="HATPase_c"/>
    <property type="match status" value="1"/>
</dbReference>
<dbReference type="Gene3D" id="3.30.565.10">
    <property type="entry name" value="Histidine kinase-like ATPase, C-terminal domain"/>
    <property type="match status" value="1"/>
</dbReference>
<evidence type="ECO:0000313" key="7">
    <source>
        <dbReference type="EMBL" id="GGZ94669.1"/>
    </source>
</evidence>
<name>A0A918RFF3_9SPHN</name>
<feature type="transmembrane region" description="Helical" evidence="5">
    <location>
        <begin position="130"/>
        <end position="154"/>
    </location>
</feature>
<feature type="transmembrane region" description="Helical" evidence="5">
    <location>
        <begin position="102"/>
        <end position="124"/>
    </location>
</feature>
<dbReference type="RefSeq" id="WP_189539714.1">
    <property type="nucleotide sequence ID" value="NZ_BMZD01000003.1"/>
</dbReference>
<evidence type="ECO:0000256" key="2">
    <source>
        <dbReference type="ARBA" id="ARBA00012438"/>
    </source>
</evidence>
<dbReference type="GO" id="GO:0009927">
    <property type="term" value="F:histidine phosphotransfer kinase activity"/>
    <property type="evidence" value="ECO:0007669"/>
    <property type="project" value="TreeGrafter"/>
</dbReference>
<feature type="domain" description="Histidine kinase" evidence="6">
    <location>
        <begin position="488"/>
        <end position="690"/>
    </location>
</feature>
<dbReference type="InterPro" id="IPR004358">
    <property type="entry name" value="Sig_transdc_His_kin-like_C"/>
</dbReference>
<feature type="transmembrane region" description="Helical" evidence="5">
    <location>
        <begin position="43"/>
        <end position="62"/>
    </location>
</feature>
<dbReference type="SMART" id="SM00387">
    <property type="entry name" value="HATPase_c"/>
    <property type="match status" value="1"/>
</dbReference>
<protein>
    <recommendedName>
        <fullName evidence="2">histidine kinase</fullName>
        <ecNumber evidence="2">2.7.13.3</ecNumber>
    </recommendedName>
</protein>
<reference evidence="7" key="2">
    <citation type="submission" date="2020-09" db="EMBL/GenBank/DDBJ databases">
        <authorList>
            <person name="Sun Q."/>
            <person name="Kim S."/>
        </authorList>
    </citation>
    <scope>NUCLEOTIDE SEQUENCE</scope>
    <source>
        <strain evidence="7">KCTC 32422</strain>
    </source>
</reference>
<dbReference type="NCBIfam" id="TIGR02916">
    <property type="entry name" value="PEP_his_kin"/>
    <property type="match status" value="1"/>
</dbReference>
<dbReference type="PROSITE" id="PS50109">
    <property type="entry name" value="HIS_KIN"/>
    <property type="match status" value="1"/>
</dbReference>
<dbReference type="InterPro" id="IPR029016">
    <property type="entry name" value="GAF-like_dom_sf"/>
</dbReference>
<keyword evidence="4 7" id="KW-0418">Kinase</keyword>
<sequence length="704" mass="76001">MTLAGSIWPGVAALLWLLAAAACGVVATWLWRLVERFGPAARALAVALAATGFWALGCGLLGQEAAITAMAESGRNLGWLFALYRLFAVDGRLASVQPVRPMLYALGFVELVQAFAHALFGAASADQAPLAAYAFQSLTLLHLLLQIGGLVLVHNLYVGARAETRLLLRWPAGALLTLWGFDLNYYTVAYLSHGMPEMLGALRSVAVLAAASTLAIGALTGRAQVNLRPSRAVTFQSLSLMLIGGYLIAMVALAQWLSWSGGNLAMSLQLGVVSAATVLGVAVIASARMRGWMRVMVAKHLFQHRYDYRSEWLRFTRTIAKPGGSDASLDQRVIRAVADMTDSPAGLLLTAGEGGRLELAARWQWPTAEVPGLALSAAQCRFFEQQGYVADLDELRAGRASAEATAAVPQWLRDEPRAWALVPLLHFEQLVGMIVLARPPHPRKLDWEDFDLLRVAGQQLASYLAEHAGQAALAEAGRFEDFNRRIAFVMHDIKNLASQLSLLARNAEQHSDNPEFQRDMMITLRNSSDKLHALLSRLSRYGSSAIETLQPVAADQIAARVAAQFQALHNVQLVEAAPCRVAAQADSLEQVLVHLVQNAIDASPAGAPVFVRVACEGLGGVIEVLDSGTGMSPEFIRTRLFKPFDSTKSGGFGIGAYEARELIRAMRGRLDVESCEGLGSRFTIHLPLYDAAELIDTLAAKRVA</sequence>